<evidence type="ECO:0000256" key="2">
    <source>
        <dbReference type="ARBA" id="ARBA00023015"/>
    </source>
</evidence>
<keyword evidence="3 7" id="KW-0238">DNA-binding</keyword>
<dbReference type="STRING" id="113562.SAMN04489716_3187"/>
<evidence type="ECO:0000313" key="7">
    <source>
        <dbReference type="EMBL" id="SDT29784.1"/>
    </source>
</evidence>
<dbReference type="InterPro" id="IPR000847">
    <property type="entry name" value="LysR_HTH_N"/>
</dbReference>
<dbReference type="PANTHER" id="PTHR30346:SF28">
    <property type="entry name" value="HTH-TYPE TRANSCRIPTIONAL REGULATOR CYNR"/>
    <property type="match status" value="1"/>
</dbReference>
<dbReference type="OrthoDB" id="3181812at2"/>
<accession>A0A1H1Z7V5</accession>
<dbReference type="SUPFAM" id="SSF53850">
    <property type="entry name" value="Periplasmic binding protein-like II"/>
    <property type="match status" value="1"/>
</dbReference>
<gene>
    <name evidence="7" type="ORF">SAMN04489716_3187</name>
</gene>
<name>A0A1H1Z7V5_9ACTN</name>
<dbReference type="PROSITE" id="PS50931">
    <property type="entry name" value="HTH_LYSR"/>
    <property type="match status" value="1"/>
</dbReference>
<evidence type="ECO:0000256" key="4">
    <source>
        <dbReference type="ARBA" id="ARBA00023163"/>
    </source>
</evidence>
<organism evidence="7 8">
    <name type="scientific">Actinoplanes derwentensis</name>
    <dbReference type="NCBI Taxonomy" id="113562"/>
    <lineage>
        <taxon>Bacteria</taxon>
        <taxon>Bacillati</taxon>
        <taxon>Actinomycetota</taxon>
        <taxon>Actinomycetes</taxon>
        <taxon>Micromonosporales</taxon>
        <taxon>Micromonosporaceae</taxon>
        <taxon>Actinoplanes</taxon>
    </lineage>
</organism>
<dbReference type="Gene3D" id="3.40.190.290">
    <property type="match status" value="1"/>
</dbReference>
<dbReference type="InterPro" id="IPR036390">
    <property type="entry name" value="WH_DNA-bd_sf"/>
</dbReference>
<dbReference type="GO" id="GO:0003677">
    <property type="term" value="F:DNA binding"/>
    <property type="evidence" value="ECO:0007669"/>
    <property type="project" value="UniProtKB-KW"/>
</dbReference>
<feature type="compositionally biased region" description="Basic and acidic residues" evidence="5">
    <location>
        <begin position="319"/>
        <end position="328"/>
    </location>
</feature>
<dbReference type="PANTHER" id="PTHR30346">
    <property type="entry name" value="TRANSCRIPTIONAL DUAL REGULATOR HCAR-RELATED"/>
    <property type="match status" value="1"/>
</dbReference>
<comment type="similarity">
    <text evidence="1">Belongs to the LysR transcriptional regulatory family.</text>
</comment>
<dbReference type="SUPFAM" id="SSF46785">
    <property type="entry name" value="Winged helix' DNA-binding domain"/>
    <property type="match status" value="1"/>
</dbReference>
<dbReference type="InterPro" id="IPR005119">
    <property type="entry name" value="LysR_subst-bd"/>
</dbReference>
<evidence type="ECO:0000259" key="6">
    <source>
        <dbReference type="PROSITE" id="PS50931"/>
    </source>
</evidence>
<evidence type="ECO:0000256" key="1">
    <source>
        <dbReference type="ARBA" id="ARBA00009437"/>
    </source>
</evidence>
<dbReference type="Gene3D" id="1.10.10.10">
    <property type="entry name" value="Winged helix-like DNA-binding domain superfamily/Winged helix DNA-binding domain"/>
    <property type="match status" value="1"/>
</dbReference>
<keyword evidence="8" id="KW-1185">Reference proteome</keyword>
<sequence length="328" mass="34528">MELRQLEYFVAVAEELHFSRAATRLHVVQSAVSAAIKTLEREFGTPLLDRNAKRVRLTDAGEALLPRARIALDAARDARDAVAEVTGGLRGTLRIGTLTSIRIIDLPALLGEFHRRHPGVILQTAVSPTGSGGLVDMLVGHRLDVAFVSVPGPRPAGLRLTELATSVMDLTVPIGHPLAGLPSISIEALGGLDFIDLPVGFGNRDVADRAFTAASVRRHVTIELTDIGTSVDYVRNGLGVALLPRFLLDGLSGIVSIPVTGADLRWPLSLAVPDDRPPSAAARALIALTGDFMTRVGGHEVLTGGDSGGDGGGQPGWRGSDRGPGEQR</sequence>
<dbReference type="FunFam" id="1.10.10.10:FF:000001">
    <property type="entry name" value="LysR family transcriptional regulator"/>
    <property type="match status" value="1"/>
</dbReference>
<dbReference type="GO" id="GO:0032993">
    <property type="term" value="C:protein-DNA complex"/>
    <property type="evidence" value="ECO:0007669"/>
    <property type="project" value="TreeGrafter"/>
</dbReference>
<evidence type="ECO:0000256" key="3">
    <source>
        <dbReference type="ARBA" id="ARBA00023125"/>
    </source>
</evidence>
<dbReference type="PRINTS" id="PR00039">
    <property type="entry name" value="HTHLYSR"/>
</dbReference>
<dbReference type="Pfam" id="PF03466">
    <property type="entry name" value="LysR_substrate"/>
    <property type="match status" value="1"/>
</dbReference>
<dbReference type="AlphaFoldDB" id="A0A1H1Z7V5"/>
<dbReference type="InterPro" id="IPR036388">
    <property type="entry name" value="WH-like_DNA-bd_sf"/>
</dbReference>
<reference evidence="7 8" key="1">
    <citation type="submission" date="2016-10" db="EMBL/GenBank/DDBJ databases">
        <authorList>
            <person name="de Groot N.N."/>
        </authorList>
    </citation>
    <scope>NUCLEOTIDE SEQUENCE [LARGE SCALE GENOMIC DNA]</scope>
    <source>
        <strain evidence="7 8">DSM 43941</strain>
    </source>
</reference>
<dbReference type="Proteomes" id="UP000198688">
    <property type="component" value="Chromosome I"/>
</dbReference>
<feature type="region of interest" description="Disordered" evidence="5">
    <location>
        <begin position="299"/>
        <end position="328"/>
    </location>
</feature>
<proteinExistence type="inferred from homology"/>
<dbReference type="EMBL" id="LT629758">
    <property type="protein sequence ID" value="SDT29784.1"/>
    <property type="molecule type" value="Genomic_DNA"/>
</dbReference>
<feature type="domain" description="HTH lysR-type" evidence="6">
    <location>
        <begin position="1"/>
        <end position="58"/>
    </location>
</feature>
<evidence type="ECO:0000256" key="5">
    <source>
        <dbReference type="SAM" id="MobiDB-lite"/>
    </source>
</evidence>
<keyword evidence="2" id="KW-0805">Transcription regulation</keyword>
<dbReference type="RefSeq" id="WP_092545362.1">
    <property type="nucleotide sequence ID" value="NZ_BOMJ01000001.1"/>
</dbReference>
<dbReference type="Pfam" id="PF00126">
    <property type="entry name" value="HTH_1"/>
    <property type="match status" value="1"/>
</dbReference>
<protein>
    <submittedName>
        <fullName evidence="7">DNA-binding transcriptional regulator, LysR family</fullName>
    </submittedName>
</protein>
<keyword evidence="4" id="KW-0804">Transcription</keyword>
<evidence type="ECO:0000313" key="8">
    <source>
        <dbReference type="Proteomes" id="UP000198688"/>
    </source>
</evidence>
<feature type="compositionally biased region" description="Gly residues" evidence="5">
    <location>
        <begin position="305"/>
        <end position="316"/>
    </location>
</feature>
<dbReference type="GO" id="GO:0003700">
    <property type="term" value="F:DNA-binding transcription factor activity"/>
    <property type="evidence" value="ECO:0007669"/>
    <property type="project" value="InterPro"/>
</dbReference>